<dbReference type="PANTHER" id="PTHR33445">
    <property type="entry name" value="ATP SYNTHASE SUBUNIT B', CHLOROPLASTIC"/>
    <property type="match status" value="1"/>
</dbReference>
<dbReference type="InterPro" id="IPR002146">
    <property type="entry name" value="ATP_synth_b/b'su_bac/chlpt"/>
</dbReference>
<evidence type="ECO:0000256" key="12">
    <source>
        <dbReference type="HAMAP-Rule" id="MF_01398"/>
    </source>
</evidence>
<keyword evidence="9 12" id="KW-0066">ATP synthesis</keyword>
<keyword evidence="6 12" id="KW-1133">Transmembrane helix</keyword>
<keyword evidence="14" id="KW-0175">Coiled coil</keyword>
<dbReference type="PANTHER" id="PTHR33445:SF2">
    <property type="entry name" value="ATP SYNTHASE SUBUNIT B', CHLOROPLASTIC"/>
    <property type="match status" value="1"/>
</dbReference>
<comment type="similarity">
    <text evidence="1 12 13">Belongs to the ATPase B chain family.</text>
</comment>
<feature type="transmembrane region" description="Helical" evidence="12">
    <location>
        <begin position="6"/>
        <end position="28"/>
    </location>
</feature>
<evidence type="ECO:0000256" key="10">
    <source>
        <dbReference type="ARBA" id="ARBA00025198"/>
    </source>
</evidence>
<keyword evidence="5 12" id="KW-0375">Hydrogen ion transport</keyword>
<proteinExistence type="inferred from homology"/>
<dbReference type="Pfam" id="PF00430">
    <property type="entry name" value="ATP-synt_B"/>
    <property type="match status" value="1"/>
</dbReference>
<name>A0A927UAE7_9FIRM</name>
<evidence type="ECO:0000256" key="6">
    <source>
        <dbReference type="ARBA" id="ARBA00022989"/>
    </source>
</evidence>
<accession>A0A927UAE7</accession>
<reference evidence="15" key="1">
    <citation type="submission" date="2019-04" db="EMBL/GenBank/DDBJ databases">
        <title>Evolution of Biomass-Degrading Anaerobic Consortia Revealed by Metagenomics.</title>
        <authorList>
            <person name="Peng X."/>
        </authorList>
    </citation>
    <scope>NUCLEOTIDE SEQUENCE</scope>
    <source>
        <strain evidence="15">SIG311</strain>
    </source>
</reference>
<evidence type="ECO:0000313" key="16">
    <source>
        <dbReference type="Proteomes" id="UP000766246"/>
    </source>
</evidence>
<evidence type="ECO:0000256" key="2">
    <source>
        <dbReference type="ARBA" id="ARBA00022448"/>
    </source>
</evidence>
<evidence type="ECO:0000256" key="14">
    <source>
        <dbReference type="SAM" id="Coils"/>
    </source>
</evidence>
<dbReference type="Proteomes" id="UP000766246">
    <property type="component" value="Unassembled WGS sequence"/>
</dbReference>
<comment type="function">
    <text evidence="10 12">F(1)F(0) ATP synthase produces ATP from ADP in the presence of a proton or sodium gradient. F-type ATPases consist of two structural domains, F(1) containing the extramembraneous catalytic core and F(0) containing the membrane proton channel, linked together by a central stalk and a peripheral stalk. During catalysis, ATP synthesis in the catalytic domain of F(1) is coupled via a rotary mechanism of the central stalk subunits to proton translocation.</text>
</comment>
<evidence type="ECO:0000256" key="3">
    <source>
        <dbReference type="ARBA" id="ARBA00022547"/>
    </source>
</evidence>
<comment type="function">
    <text evidence="12">Component of the F(0) channel, it forms part of the peripheral stalk, linking F(1) to F(0).</text>
</comment>
<sequence length="160" mass="17776">MITVSFWNILWTVVNLLVLFIAFKIFFFKPIQNIIAKRQEEADEVFKAAKAKEDEAEAKSLQCDEKIAQVEQEKKQILSEARKSADEQYQHIVAEAKANASEIKTAAATEANREKEQIIASAKKEIANIIVDATTKVVGGQTGAEVDSNLFDEFIGKAGE</sequence>
<keyword evidence="7 12" id="KW-0406">Ion transport</keyword>
<comment type="caution">
    <text evidence="15">The sequence shown here is derived from an EMBL/GenBank/DDBJ whole genome shotgun (WGS) entry which is preliminary data.</text>
</comment>
<keyword evidence="12" id="KW-1003">Cell membrane</keyword>
<evidence type="ECO:0000313" key="15">
    <source>
        <dbReference type="EMBL" id="MBE5920137.1"/>
    </source>
</evidence>
<dbReference type="HAMAP" id="MF_01398">
    <property type="entry name" value="ATP_synth_b_bprime"/>
    <property type="match status" value="1"/>
</dbReference>
<dbReference type="GO" id="GO:0012505">
    <property type="term" value="C:endomembrane system"/>
    <property type="evidence" value="ECO:0007669"/>
    <property type="project" value="UniProtKB-SubCell"/>
</dbReference>
<evidence type="ECO:0000256" key="13">
    <source>
        <dbReference type="RuleBase" id="RU003848"/>
    </source>
</evidence>
<organism evidence="15 16">
    <name type="scientific">Pseudobutyrivibrio ruminis</name>
    <dbReference type="NCBI Taxonomy" id="46206"/>
    <lineage>
        <taxon>Bacteria</taxon>
        <taxon>Bacillati</taxon>
        <taxon>Bacillota</taxon>
        <taxon>Clostridia</taxon>
        <taxon>Lachnospirales</taxon>
        <taxon>Lachnospiraceae</taxon>
        <taxon>Pseudobutyrivibrio</taxon>
    </lineage>
</organism>
<dbReference type="GO" id="GO:0045259">
    <property type="term" value="C:proton-transporting ATP synthase complex"/>
    <property type="evidence" value="ECO:0007669"/>
    <property type="project" value="UniProtKB-KW"/>
</dbReference>
<comment type="subcellular location">
    <subcellularLocation>
        <location evidence="12">Cell membrane</location>
        <topology evidence="12">Single-pass membrane protein</topology>
    </subcellularLocation>
    <subcellularLocation>
        <location evidence="11">Endomembrane system</location>
        <topology evidence="11">Single-pass membrane protein</topology>
    </subcellularLocation>
</comment>
<dbReference type="CDD" id="cd06503">
    <property type="entry name" value="ATP-synt_Fo_b"/>
    <property type="match status" value="1"/>
</dbReference>
<gene>
    <name evidence="12" type="primary">atpF</name>
    <name evidence="15" type="ORF">E7272_09875</name>
</gene>
<dbReference type="GO" id="GO:0046961">
    <property type="term" value="F:proton-transporting ATPase activity, rotational mechanism"/>
    <property type="evidence" value="ECO:0007669"/>
    <property type="project" value="TreeGrafter"/>
</dbReference>
<dbReference type="GO" id="GO:0005886">
    <property type="term" value="C:plasma membrane"/>
    <property type="evidence" value="ECO:0007669"/>
    <property type="project" value="UniProtKB-SubCell"/>
</dbReference>
<evidence type="ECO:0000256" key="4">
    <source>
        <dbReference type="ARBA" id="ARBA00022692"/>
    </source>
</evidence>
<keyword evidence="3 12" id="KW-0138">CF(0)</keyword>
<dbReference type="EMBL" id="SVER01000025">
    <property type="protein sequence ID" value="MBE5920137.1"/>
    <property type="molecule type" value="Genomic_DNA"/>
</dbReference>
<feature type="coiled-coil region" evidence="14">
    <location>
        <begin position="39"/>
        <end position="87"/>
    </location>
</feature>
<dbReference type="AlphaFoldDB" id="A0A927UAE7"/>
<keyword evidence="8 12" id="KW-0472">Membrane</keyword>
<keyword evidence="4 12" id="KW-0812">Transmembrane</keyword>
<evidence type="ECO:0000256" key="5">
    <source>
        <dbReference type="ARBA" id="ARBA00022781"/>
    </source>
</evidence>
<keyword evidence="2 12" id="KW-0813">Transport</keyword>
<protein>
    <recommendedName>
        <fullName evidence="12">ATP synthase subunit b</fullName>
    </recommendedName>
    <alternativeName>
        <fullName evidence="12">ATP synthase F(0) sector subunit b</fullName>
    </alternativeName>
    <alternativeName>
        <fullName evidence="12">ATPase subunit I</fullName>
    </alternativeName>
    <alternativeName>
        <fullName evidence="12">F-type ATPase subunit b</fullName>
        <shortName evidence="12">F-ATPase subunit b</shortName>
    </alternativeName>
</protein>
<evidence type="ECO:0000256" key="7">
    <source>
        <dbReference type="ARBA" id="ARBA00023065"/>
    </source>
</evidence>
<dbReference type="GO" id="GO:0046933">
    <property type="term" value="F:proton-transporting ATP synthase activity, rotational mechanism"/>
    <property type="evidence" value="ECO:0007669"/>
    <property type="project" value="UniProtKB-UniRule"/>
</dbReference>
<comment type="subunit">
    <text evidence="12">F-type ATPases have 2 components, F(1) - the catalytic core - and F(0) - the membrane proton channel. F(1) has five subunits: alpha(3), beta(3), gamma(1), delta(1), epsilon(1). F(0) has three main subunits: a(1), b(2) and c(10-14). The alpha and beta chains form an alternating ring which encloses part of the gamma chain. F(1) is attached to F(0) by a central stalk formed by the gamma and epsilon chains, while a peripheral stalk is formed by the delta and b chains.</text>
</comment>
<evidence type="ECO:0000256" key="1">
    <source>
        <dbReference type="ARBA" id="ARBA00005513"/>
    </source>
</evidence>
<evidence type="ECO:0000256" key="8">
    <source>
        <dbReference type="ARBA" id="ARBA00023136"/>
    </source>
</evidence>
<dbReference type="InterPro" id="IPR050059">
    <property type="entry name" value="ATP_synthase_B_chain"/>
</dbReference>
<evidence type="ECO:0000256" key="11">
    <source>
        <dbReference type="ARBA" id="ARBA00037847"/>
    </source>
</evidence>
<evidence type="ECO:0000256" key="9">
    <source>
        <dbReference type="ARBA" id="ARBA00023310"/>
    </source>
</evidence>